<dbReference type="AlphaFoldDB" id="A0A6C0EJF7"/>
<evidence type="ECO:0000313" key="1">
    <source>
        <dbReference type="EMBL" id="QHT28573.1"/>
    </source>
</evidence>
<dbReference type="EMBL" id="MN738863">
    <property type="protein sequence ID" value="QHT28573.1"/>
    <property type="molecule type" value="Genomic_DNA"/>
</dbReference>
<reference evidence="1" key="1">
    <citation type="journal article" date="2020" name="Nature">
        <title>Giant virus diversity and host interactions through global metagenomics.</title>
        <authorList>
            <person name="Schulz F."/>
            <person name="Roux S."/>
            <person name="Paez-Espino D."/>
            <person name="Jungbluth S."/>
            <person name="Walsh D.A."/>
            <person name="Denef V.J."/>
            <person name="McMahon K.D."/>
            <person name="Konstantinidis K.T."/>
            <person name="Eloe-Fadrosh E.A."/>
            <person name="Kyrpides N.C."/>
            <person name="Woyke T."/>
        </authorList>
    </citation>
    <scope>NUCLEOTIDE SEQUENCE</scope>
    <source>
        <strain evidence="1">GVMAG-M-3300001351-8</strain>
    </source>
</reference>
<protein>
    <submittedName>
        <fullName evidence="1">Uncharacterized protein</fullName>
    </submittedName>
</protein>
<sequence length="290" mass="34386">MELFILFFLIVLFLYSTRENYVNYIKLPKDKKCLSIKYPYIDPIFKTDNHIKPQIYNNKHNYYVRNYTKGEINEILKTIPLNKTNTIYKELSDRTNVDYKRVSHLFNYLQTILLTTFKKDINSNLSKLHCAGLSNCNPQIINKKIIKIQHNNDNYHFTVHLELLIKSKSYSIILLIAVEFNNNIYLINSIKFDGIKFTDKIYLLPGLDVDHRYIDIYNNDDVPYKANNDYLKLSTEEKILFSKTSVKKRSINDQLFYTTKSCYGKHAFNQNECELGYNLYGEKVEKGVWK</sequence>
<accession>A0A6C0EJF7</accession>
<proteinExistence type="predicted"/>
<name>A0A6C0EJF7_9ZZZZ</name>
<organism evidence="1">
    <name type="scientific">viral metagenome</name>
    <dbReference type="NCBI Taxonomy" id="1070528"/>
    <lineage>
        <taxon>unclassified sequences</taxon>
        <taxon>metagenomes</taxon>
        <taxon>organismal metagenomes</taxon>
    </lineage>
</organism>